<dbReference type="InterPro" id="IPR004827">
    <property type="entry name" value="bZIP"/>
</dbReference>
<evidence type="ECO:0000313" key="4">
    <source>
        <dbReference type="Proteomes" id="UP001610446"/>
    </source>
</evidence>
<dbReference type="EMBL" id="JBFXLU010000194">
    <property type="protein sequence ID" value="KAL2835752.1"/>
    <property type="molecule type" value="Genomic_DNA"/>
</dbReference>
<feature type="compositionally biased region" description="Low complexity" evidence="1">
    <location>
        <begin position="102"/>
        <end position="122"/>
    </location>
</feature>
<feature type="compositionally biased region" description="Polar residues" evidence="1">
    <location>
        <begin position="447"/>
        <end position="456"/>
    </location>
</feature>
<proteinExistence type="predicted"/>
<feature type="compositionally biased region" description="Polar residues" evidence="1">
    <location>
        <begin position="210"/>
        <end position="231"/>
    </location>
</feature>
<evidence type="ECO:0000259" key="2">
    <source>
        <dbReference type="PROSITE" id="PS00036"/>
    </source>
</evidence>
<sequence>MSQNPPVSAHSPTDAHPREARGSLERKRRHAGDESFPDMERRESVRSRPLSWHPSAPVEPPLNSSQHRLIGVSSILNHPSTDGPVIRTGSVDSGREALGETQQQQQQHPSDSPSHSRYPSSSTVHLPSPSMHPANLPPALSPGMRSRHQSIAPVSPSSRFVGATGYFPPKTGPGQSPLAQQLPGLQTVAASSPLQIDTAAGQPLPMLGQHHQSSVHSLSTFPNHRPSTNQAPTPSSKETSPTTPVSVFSQLGRSSPAIAATSAAQSTPLYISSSQYAPVDPITRLSAVMGGPWRSGEEAPGLSAPQPETPPPGKIPCFVDLKSGSSSQAEKRKANSDASRRFRNRKRNEMQMEQKITSQQDEIRKQAETIQKQVEELRVLMEQREFYRSERDYFREQVAHFVPPAQLPARPTSPKPLWLSTEPTTSDRESSAWANPDVPLKIEGAPSGSTAHQTPSGKHAPASNASTISASGSGGNWSATSSAYQAQSERVTPDERRTRPMPPNPSTWNRTA</sequence>
<dbReference type="PROSITE" id="PS00036">
    <property type="entry name" value="BZIP_BASIC"/>
    <property type="match status" value="1"/>
</dbReference>
<feature type="domain" description="BZIP" evidence="2">
    <location>
        <begin position="331"/>
        <end position="345"/>
    </location>
</feature>
<feature type="region of interest" description="Disordered" evidence="1">
    <location>
        <begin position="1"/>
        <end position="250"/>
    </location>
</feature>
<feature type="compositionally biased region" description="Basic and acidic residues" evidence="1">
    <location>
        <begin position="13"/>
        <end position="25"/>
    </location>
</feature>
<feature type="compositionally biased region" description="Low complexity" evidence="1">
    <location>
        <begin position="232"/>
        <end position="246"/>
    </location>
</feature>
<accession>A0ABR4J9K5</accession>
<comment type="caution">
    <text evidence="3">The sequence shown here is derived from an EMBL/GenBank/DDBJ whole genome shotgun (WGS) entry which is preliminary data.</text>
</comment>
<feature type="compositionally biased region" description="Basic and acidic residues" evidence="1">
    <location>
        <begin position="329"/>
        <end position="340"/>
    </location>
</feature>
<feature type="region of interest" description="Disordered" evidence="1">
    <location>
        <begin position="287"/>
        <end position="362"/>
    </location>
</feature>
<evidence type="ECO:0000256" key="1">
    <source>
        <dbReference type="SAM" id="MobiDB-lite"/>
    </source>
</evidence>
<name>A0ABR4J9K5_9EURO</name>
<reference evidence="3 4" key="1">
    <citation type="submission" date="2024-07" db="EMBL/GenBank/DDBJ databases">
        <title>Section-level genome sequencing and comparative genomics of Aspergillus sections Usti and Cavernicolus.</title>
        <authorList>
            <consortium name="Lawrence Berkeley National Laboratory"/>
            <person name="Nybo J.L."/>
            <person name="Vesth T.C."/>
            <person name="Theobald S."/>
            <person name="Frisvad J.C."/>
            <person name="Larsen T.O."/>
            <person name="Kjaerboelling I."/>
            <person name="Rothschild-Mancinelli K."/>
            <person name="Lyhne E.K."/>
            <person name="Kogle M.E."/>
            <person name="Barry K."/>
            <person name="Clum A."/>
            <person name="Na H."/>
            <person name="Ledsgaard L."/>
            <person name="Lin J."/>
            <person name="Lipzen A."/>
            <person name="Kuo A."/>
            <person name="Riley R."/>
            <person name="Mondo S."/>
            <person name="Labutti K."/>
            <person name="Haridas S."/>
            <person name="Pangalinan J."/>
            <person name="Salamov A.A."/>
            <person name="Simmons B.A."/>
            <person name="Magnuson J.K."/>
            <person name="Chen J."/>
            <person name="Drula E."/>
            <person name="Henrissat B."/>
            <person name="Wiebenga A."/>
            <person name="Lubbers R.J."/>
            <person name="Gomes A.C."/>
            <person name="Makela M.R."/>
            <person name="Stajich J."/>
            <person name="Grigoriev I.V."/>
            <person name="Mortensen U.H."/>
            <person name="De Vries R.P."/>
            <person name="Baker S.E."/>
            <person name="Andersen M.R."/>
        </authorList>
    </citation>
    <scope>NUCLEOTIDE SEQUENCE [LARGE SCALE GENOMIC DNA]</scope>
    <source>
        <strain evidence="3 4">CBS 123904</strain>
    </source>
</reference>
<dbReference type="Proteomes" id="UP001610446">
    <property type="component" value="Unassembled WGS sequence"/>
</dbReference>
<organism evidence="3 4">
    <name type="scientific">Aspergillus pseudoustus</name>
    <dbReference type="NCBI Taxonomy" id="1810923"/>
    <lineage>
        <taxon>Eukaryota</taxon>
        <taxon>Fungi</taxon>
        <taxon>Dikarya</taxon>
        <taxon>Ascomycota</taxon>
        <taxon>Pezizomycotina</taxon>
        <taxon>Eurotiomycetes</taxon>
        <taxon>Eurotiomycetidae</taxon>
        <taxon>Eurotiales</taxon>
        <taxon>Aspergillaceae</taxon>
        <taxon>Aspergillus</taxon>
        <taxon>Aspergillus subgen. Nidulantes</taxon>
    </lineage>
</organism>
<gene>
    <name evidence="3" type="ORF">BJY01DRAFT_66840</name>
</gene>
<protein>
    <recommendedName>
        <fullName evidence="2">BZIP domain-containing protein</fullName>
    </recommendedName>
</protein>
<feature type="compositionally biased region" description="Polar residues" evidence="1">
    <location>
        <begin position="463"/>
        <end position="490"/>
    </location>
</feature>
<keyword evidence="4" id="KW-1185">Reference proteome</keyword>
<feature type="region of interest" description="Disordered" evidence="1">
    <location>
        <begin position="402"/>
        <end position="512"/>
    </location>
</feature>
<evidence type="ECO:0000313" key="3">
    <source>
        <dbReference type="EMBL" id="KAL2835752.1"/>
    </source>
</evidence>